<reference evidence="1 2" key="1">
    <citation type="submission" date="2014-04" db="EMBL/GenBank/DDBJ databases">
        <authorList>
            <consortium name="DOE Joint Genome Institute"/>
            <person name="Kuo A."/>
            <person name="Kohler A."/>
            <person name="Costa M.D."/>
            <person name="Nagy L.G."/>
            <person name="Floudas D."/>
            <person name="Copeland A."/>
            <person name="Barry K.W."/>
            <person name="Cichocki N."/>
            <person name="Veneault-Fourrey C."/>
            <person name="LaButti K."/>
            <person name="Lindquist E.A."/>
            <person name="Lipzen A."/>
            <person name="Lundell T."/>
            <person name="Morin E."/>
            <person name="Murat C."/>
            <person name="Sun H."/>
            <person name="Tunlid A."/>
            <person name="Henrissat B."/>
            <person name="Grigoriev I.V."/>
            <person name="Hibbett D.S."/>
            <person name="Martin F."/>
            <person name="Nordberg H.P."/>
            <person name="Cantor M.N."/>
            <person name="Hua S.X."/>
        </authorList>
    </citation>
    <scope>NUCLEOTIDE SEQUENCE [LARGE SCALE GENOMIC DNA]</scope>
    <source>
        <strain evidence="1 2">441</strain>
    </source>
</reference>
<evidence type="ECO:0000313" key="2">
    <source>
        <dbReference type="Proteomes" id="UP000054018"/>
    </source>
</evidence>
<name>A0A0C9ZPC6_9AGAM</name>
<dbReference type="HOGENOM" id="CLU_055157_1_0_1"/>
<accession>A0A0C9ZPC6</accession>
<sequence>PPGAIPPLPIPTKGIFQLDVDSDIWQDSGSGEGSSEPPNWLADAGVHKGIRLMLEVDRCNEDERRLSREWSVLQEWFSMEWQNLQRALENAGQCR</sequence>
<protein>
    <submittedName>
        <fullName evidence="1">Uncharacterized protein</fullName>
    </submittedName>
</protein>
<dbReference type="AlphaFoldDB" id="A0A0C9ZPC6"/>
<reference evidence="2" key="2">
    <citation type="submission" date="2015-01" db="EMBL/GenBank/DDBJ databases">
        <title>Evolutionary Origins and Diversification of the Mycorrhizal Mutualists.</title>
        <authorList>
            <consortium name="DOE Joint Genome Institute"/>
            <consortium name="Mycorrhizal Genomics Consortium"/>
            <person name="Kohler A."/>
            <person name="Kuo A."/>
            <person name="Nagy L.G."/>
            <person name="Floudas D."/>
            <person name="Copeland A."/>
            <person name="Barry K.W."/>
            <person name="Cichocki N."/>
            <person name="Veneault-Fourrey C."/>
            <person name="LaButti K."/>
            <person name="Lindquist E.A."/>
            <person name="Lipzen A."/>
            <person name="Lundell T."/>
            <person name="Morin E."/>
            <person name="Murat C."/>
            <person name="Riley R."/>
            <person name="Ohm R."/>
            <person name="Sun H."/>
            <person name="Tunlid A."/>
            <person name="Henrissat B."/>
            <person name="Grigoriev I.V."/>
            <person name="Hibbett D.S."/>
            <person name="Martin F."/>
        </authorList>
    </citation>
    <scope>NUCLEOTIDE SEQUENCE [LARGE SCALE GENOMIC DNA]</scope>
    <source>
        <strain evidence="2">441</strain>
    </source>
</reference>
<evidence type="ECO:0000313" key="1">
    <source>
        <dbReference type="EMBL" id="KIK24182.1"/>
    </source>
</evidence>
<dbReference type="Proteomes" id="UP000054018">
    <property type="component" value="Unassembled WGS sequence"/>
</dbReference>
<dbReference type="EMBL" id="KN833719">
    <property type="protein sequence ID" value="KIK24182.1"/>
    <property type="molecule type" value="Genomic_DNA"/>
</dbReference>
<proteinExistence type="predicted"/>
<keyword evidence="2" id="KW-1185">Reference proteome</keyword>
<feature type="non-terminal residue" evidence="1">
    <location>
        <position position="95"/>
    </location>
</feature>
<feature type="non-terminal residue" evidence="1">
    <location>
        <position position="1"/>
    </location>
</feature>
<dbReference type="OrthoDB" id="2976829at2759"/>
<organism evidence="1 2">
    <name type="scientific">Pisolithus microcarpus 441</name>
    <dbReference type="NCBI Taxonomy" id="765257"/>
    <lineage>
        <taxon>Eukaryota</taxon>
        <taxon>Fungi</taxon>
        <taxon>Dikarya</taxon>
        <taxon>Basidiomycota</taxon>
        <taxon>Agaricomycotina</taxon>
        <taxon>Agaricomycetes</taxon>
        <taxon>Agaricomycetidae</taxon>
        <taxon>Boletales</taxon>
        <taxon>Sclerodermatineae</taxon>
        <taxon>Pisolithaceae</taxon>
        <taxon>Pisolithus</taxon>
    </lineage>
</organism>
<gene>
    <name evidence="1" type="ORF">PISMIDRAFT_42500</name>
</gene>